<comment type="cofactor">
    <cofactor evidence="1 6 7">
        <name>pyridoxal 5'-phosphate</name>
        <dbReference type="ChEBI" id="CHEBI:597326"/>
    </cofactor>
</comment>
<keyword evidence="5 7" id="KW-0456">Lyase</keyword>
<dbReference type="InterPro" id="IPR015422">
    <property type="entry name" value="PyrdxlP-dep_Trfase_small"/>
</dbReference>
<dbReference type="Proteomes" id="UP000247832">
    <property type="component" value="Unassembled WGS sequence"/>
</dbReference>
<dbReference type="AlphaFoldDB" id="A0A2V5L5M8"/>
<keyword evidence="8" id="KW-0808">Transferase</keyword>
<evidence type="ECO:0000313" key="8">
    <source>
        <dbReference type="EMBL" id="PYI66679.1"/>
    </source>
</evidence>
<dbReference type="InterPro" id="IPR002129">
    <property type="entry name" value="PyrdxlP-dep_de-COase"/>
</dbReference>
<dbReference type="OrthoDB" id="3335676at2"/>
<evidence type="ECO:0000256" key="4">
    <source>
        <dbReference type="ARBA" id="ARBA00022898"/>
    </source>
</evidence>
<dbReference type="PANTHER" id="PTHR11999">
    <property type="entry name" value="GROUP II PYRIDOXAL-5-PHOSPHATE DECARBOXYLASE"/>
    <property type="match status" value="1"/>
</dbReference>
<keyword evidence="4 6" id="KW-0663">Pyridoxal phosphate</keyword>
<dbReference type="InterPro" id="IPR015421">
    <property type="entry name" value="PyrdxlP-dep_Trfase_major"/>
</dbReference>
<protein>
    <submittedName>
        <fullName evidence="8">Aspartate aminotransferase family protein</fullName>
    </submittedName>
</protein>
<dbReference type="SUPFAM" id="SSF53383">
    <property type="entry name" value="PLP-dependent transferases"/>
    <property type="match status" value="1"/>
</dbReference>
<evidence type="ECO:0000256" key="7">
    <source>
        <dbReference type="RuleBase" id="RU000382"/>
    </source>
</evidence>
<accession>A0A2V5L5M8</accession>
<evidence type="ECO:0000256" key="6">
    <source>
        <dbReference type="PIRSR" id="PIRSR602129-50"/>
    </source>
</evidence>
<feature type="modified residue" description="N6-(pyridoxal phosphate)lysine" evidence="6">
    <location>
        <position position="295"/>
    </location>
</feature>
<sequence length="465" mass="48536">MKTHSQAGEYRAALDSAHGHASAWLESLPSRPVGPKVDADALLAKFSAPLQERPLDAASVVDELARLADPGLMAMPSGRFFGWVIGGTLPAAMAADWLVSAWDQNAAMRYATPATAAAEEAAGSWLLDLLGLPAGADVGFTTGATGSNFVGLAAARAHVLDVAGWDLAADGLTGAPKVRVFVGGERHASVDLALKYLGLGRPTEVAVDEQGRLVPGALAEALEAGRGPAIVCLQAGNLHSGASDPMAESAEIAHRHGAWVHVDGAFGLWAAASPTHRHQLSGLEDCDSWATDAHKTLNVPYDCGVAIVSRPEVVRSVFGVHTSYLVNDDRGPGDPFEKVPEFSRRARGVPVWAALRSLGRSGVAALVDGLVAHAQAFAEGLARMPGVEVLNDVVFTQVCVSFGSDERTRRITARIIADGTTWMSGSRWADRDVLRISVSNWATDDDDVAASLAAVAQAISAEDAG</sequence>
<keyword evidence="8" id="KW-0032">Aminotransferase</keyword>
<gene>
    <name evidence="8" type="ORF">CVV68_12755</name>
</gene>
<evidence type="ECO:0000313" key="9">
    <source>
        <dbReference type="Proteomes" id="UP000247832"/>
    </source>
</evidence>
<dbReference type="GO" id="GO:0030170">
    <property type="term" value="F:pyridoxal phosphate binding"/>
    <property type="evidence" value="ECO:0007669"/>
    <property type="project" value="InterPro"/>
</dbReference>
<comment type="caution">
    <text evidence="8">The sequence shown here is derived from an EMBL/GenBank/DDBJ whole genome shotgun (WGS) entry which is preliminary data.</text>
</comment>
<name>A0A2V5L5M8_9MICC</name>
<dbReference type="InterPro" id="IPR010977">
    <property type="entry name" value="Aromatic_deC"/>
</dbReference>
<evidence type="ECO:0000256" key="5">
    <source>
        <dbReference type="ARBA" id="ARBA00023239"/>
    </source>
</evidence>
<keyword evidence="3" id="KW-0210">Decarboxylase</keyword>
<dbReference type="GO" id="GO:0019752">
    <property type="term" value="P:carboxylic acid metabolic process"/>
    <property type="evidence" value="ECO:0007669"/>
    <property type="project" value="InterPro"/>
</dbReference>
<reference evidence="8 9" key="1">
    <citation type="submission" date="2018-05" db="EMBL/GenBank/DDBJ databases">
        <title>Genetic diversity of glacier-inhabiting Cryobacterium bacteria in China and description of Cryobacterium mengkeensis sp. nov. and Arthrobacter glacialis sp. nov.</title>
        <authorList>
            <person name="Liu Q."/>
            <person name="Xin Y.-H."/>
        </authorList>
    </citation>
    <scope>NUCLEOTIDE SEQUENCE [LARGE SCALE GENOMIC DNA]</scope>
    <source>
        <strain evidence="8 9">LI2</strain>
    </source>
</reference>
<dbReference type="RefSeq" id="WP_110501396.1">
    <property type="nucleotide sequence ID" value="NZ_QJVD01000013.1"/>
</dbReference>
<dbReference type="GO" id="GO:0008483">
    <property type="term" value="F:transaminase activity"/>
    <property type="evidence" value="ECO:0007669"/>
    <property type="project" value="UniProtKB-KW"/>
</dbReference>
<dbReference type="Gene3D" id="3.40.640.10">
    <property type="entry name" value="Type I PLP-dependent aspartate aminotransferase-like (Major domain)"/>
    <property type="match status" value="1"/>
</dbReference>
<comment type="similarity">
    <text evidence="2 7">Belongs to the group II decarboxylase family.</text>
</comment>
<dbReference type="InterPro" id="IPR015424">
    <property type="entry name" value="PyrdxlP-dep_Trfase"/>
</dbReference>
<keyword evidence="9" id="KW-1185">Reference proteome</keyword>
<dbReference type="EMBL" id="QJVD01000013">
    <property type="protein sequence ID" value="PYI66679.1"/>
    <property type="molecule type" value="Genomic_DNA"/>
</dbReference>
<dbReference type="GO" id="GO:0004058">
    <property type="term" value="F:aromatic-L-amino-acid decarboxylase activity"/>
    <property type="evidence" value="ECO:0007669"/>
    <property type="project" value="UniProtKB-ARBA"/>
</dbReference>
<dbReference type="Pfam" id="PF00282">
    <property type="entry name" value="Pyridoxal_deC"/>
    <property type="match status" value="1"/>
</dbReference>
<dbReference type="Gene3D" id="3.90.1150.10">
    <property type="entry name" value="Aspartate Aminotransferase, domain 1"/>
    <property type="match status" value="1"/>
</dbReference>
<dbReference type="PANTHER" id="PTHR11999:SF70">
    <property type="entry name" value="MIP05841P"/>
    <property type="match status" value="1"/>
</dbReference>
<proteinExistence type="inferred from homology"/>
<evidence type="ECO:0000256" key="1">
    <source>
        <dbReference type="ARBA" id="ARBA00001933"/>
    </source>
</evidence>
<evidence type="ECO:0000256" key="3">
    <source>
        <dbReference type="ARBA" id="ARBA00022793"/>
    </source>
</evidence>
<organism evidence="8 9">
    <name type="scientific">Arthrobacter livingstonensis</name>
    <dbReference type="NCBI Taxonomy" id="670078"/>
    <lineage>
        <taxon>Bacteria</taxon>
        <taxon>Bacillati</taxon>
        <taxon>Actinomycetota</taxon>
        <taxon>Actinomycetes</taxon>
        <taxon>Micrococcales</taxon>
        <taxon>Micrococcaceae</taxon>
        <taxon>Arthrobacter</taxon>
    </lineage>
</organism>
<evidence type="ECO:0000256" key="2">
    <source>
        <dbReference type="ARBA" id="ARBA00009533"/>
    </source>
</evidence>